<evidence type="ECO:0008006" key="4">
    <source>
        <dbReference type="Google" id="ProtNLM"/>
    </source>
</evidence>
<evidence type="ECO:0000256" key="1">
    <source>
        <dbReference type="SAM" id="Phobius"/>
    </source>
</evidence>
<gene>
    <name evidence="2" type="ORF">SAMN05216270_108207</name>
</gene>
<sequence length="396" mass="43235">MPVRGVRDRLLDRIAELRGPLTWMAVIAGCGSGVMVGYLQSWFQGLLAVVSASGIILGFRIWANSRSRSAPLQAPRVIGVLFSPIARAIETGRARWWRRIVASALTKPDLSPATKLEIVDLLCGAGAHEPAAIADMLPWAMNGRVPAEVRLAIAVIAARGRVGGAVRIIRSLAEMNDVPFHVRFDAAEELLAFDEAAAERCFEALARSLETPSNLRLEAAAILSERSYQGLTAQQGPEVLALLVGDESVGPWVRIESCKLLRLHGAKRYQRALWSLANDSRLSPAQRLWCAERLADSDVGEGERGWTALAHDARLPFWARIDAAARLGMITEKSGVFALRALLQDPTIDERTKFDVVRKLTLLDLSQANKGVADCLCDALRESLIRVECLPGEIAR</sequence>
<keyword evidence="1" id="KW-0812">Transmembrane</keyword>
<keyword evidence="3" id="KW-1185">Reference proteome</keyword>
<keyword evidence="1" id="KW-1133">Transmembrane helix</keyword>
<keyword evidence="1" id="KW-0472">Membrane</keyword>
<feature type="transmembrane region" description="Helical" evidence="1">
    <location>
        <begin position="21"/>
        <end position="39"/>
    </location>
</feature>
<reference evidence="3" key="1">
    <citation type="submission" date="2016-10" db="EMBL/GenBank/DDBJ databases">
        <authorList>
            <person name="Varghese N."/>
            <person name="Submissions S."/>
        </authorList>
    </citation>
    <scope>NUCLEOTIDE SEQUENCE [LARGE SCALE GENOMIC DNA]</scope>
    <source>
        <strain evidence="3">CGMCC 4.3516</strain>
    </source>
</reference>
<evidence type="ECO:0000313" key="2">
    <source>
        <dbReference type="EMBL" id="SDD86919.1"/>
    </source>
</evidence>
<organism evidence="2 3">
    <name type="scientific">Glycomyces harbinensis</name>
    <dbReference type="NCBI Taxonomy" id="58114"/>
    <lineage>
        <taxon>Bacteria</taxon>
        <taxon>Bacillati</taxon>
        <taxon>Actinomycetota</taxon>
        <taxon>Actinomycetes</taxon>
        <taxon>Glycomycetales</taxon>
        <taxon>Glycomycetaceae</taxon>
        <taxon>Glycomyces</taxon>
    </lineage>
</organism>
<dbReference type="EMBL" id="FNAD01000008">
    <property type="protein sequence ID" value="SDD86919.1"/>
    <property type="molecule type" value="Genomic_DNA"/>
</dbReference>
<accession>A0A1G6Y927</accession>
<dbReference type="STRING" id="58114.SAMN05216270_108207"/>
<evidence type="ECO:0000313" key="3">
    <source>
        <dbReference type="Proteomes" id="UP000198949"/>
    </source>
</evidence>
<dbReference type="PROSITE" id="PS51257">
    <property type="entry name" value="PROKAR_LIPOPROTEIN"/>
    <property type="match status" value="1"/>
</dbReference>
<protein>
    <recommendedName>
        <fullName evidence="4">HEAT repeat-containing protein</fullName>
    </recommendedName>
</protein>
<proteinExistence type="predicted"/>
<dbReference type="AlphaFoldDB" id="A0A1G6Y927"/>
<name>A0A1G6Y927_9ACTN</name>
<dbReference type="Proteomes" id="UP000198949">
    <property type="component" value="Unassembled WGS sequence"/>
</dbReference>